<keyword evidence="3 6" id="KW-0521">NADP</keyword>
<keyword evidence="6" id="KW-0067">ATP-binding</keyword>
<dbReference type="EC" id="2.7.1.23" evidence="6"/>
<evidence type="ECO:0000313" key="7">
    <source>
        <dbReference type="EMBL" id="SBV26815.1"/>
    </source>
</evidence>
<dbReference type="InterPro" id="IPR002504">
    <property type="entry name" value="NADK"/>
</dbReference>
<feature type="binding site" evidence="6">
    <location>
        <begin position="69"/>
        <end position="70"/>
    </location>
    <ligand>
        <name>NAD(+)</name>
        <dbReference type="ChEBI" id="CHEBI:57540"/>
    </ligand>
</feature>
<keyword evidence="1 6" id="KW-0808">Transferase</keyword>
<dbReference type="PATRIC" id="fig|307121.4.peg.2372"/>
<dbReference type="GO" id="GO:0006741">
    <property type="term" value="P:NADP+ biosynthetic process"/>
    <property type="evidence" value="ECO:0007669"/>
    <property type="project" value="UniProtKB-UniRule"/>
</dbReference>
<comment type="catalytic activity">
    <reaction evidence="5 6">
        <text>NAD(+) + ATP = ADP + NADP(+) + H(+)</text>
        <dbReference type="Rhea" id="RHEA:18629"/>
        <dbReference type="ChEBI" id="CHEBI:15378"/>
        <dbReference type="ChEBI" id="CHEBI:30616"/>
        <dbReference type="ChEBI" id="CHEBI:57540"/>
        <dbReference type="ChEBI" id="CHEBI:58349"/>
        <dbReference type="ChEBI" id="CHEBI:456216"/>
        <dbReference type="EC" id="2.7.1.23"/>
    </reaction>
</comment>
<dbReference type="GO" id="GO:0046872">
    <property type="term" value="F:metal ion binding"/>
    <property type="evidence" value="ECO:0007669"/>
    <property type="project" value="UniProtKB-UniRule"/>
</dbReference>
<dbReference type="SUPFAM" id="SSF111331">
    <property type="entry name" value="NAD kinase/diacylglycerol kinase-like"/>
    <property type="match status" value="1"/>
</dbReference>
<dbReference type="GO" id="GO:0003951">
    <property type="term" value="F:NAD+ kinase activity"/>
    <property type="evidence" value="ECO:0007669"/>
    <property type="project" value="UniProtKB-UniRule"/>
</dbReference>
<evidence type="ECO:0000256" key="3">
    <source>
        <dbReference type="ARBA" id="ARBA00022857"/>
    </source>
</evidence>
<feature type="active site" description="Proton acceptor" evidence="6">
    <location>
        <position position="69"/>
    </location>
</feature>
<dbReference type="InterPro" id="IPR016064">
    <property type="entry name" value="NAD/diacylglycerol_kinase_sf"/>
</dbReference>
<feature type="binding site" evidence="6">
    <location>
        <position position="168"/>
    </location>
    <ligand>
        <name>NAD(+)</name>
        <dbReference type="ChEBI" id="CHEBI:57540"/>
    </ligand>
</feature>
<gene>
    <name evidence="6" type="primary">nadK</name>
    <name evidence="7" type="ORF">GA0070620_2312</name>
</gene>
<evidence type="ECO:0000313" key="8">
    <source>
        <dbReference type="Proteomes" id="UP000199393"/>
    </source>
</evidence>
<dbReference type="InterPro" id="IPR017438">
    <property type="entry name" value="ATP-NAD_kinase_N"/>
</dbReference>
<protein>
    <recommendedName>
        <fullName evidence="6">NAD kinase</fullName>
        <ecNumber evidence="6">2.7.1.23</ecNumber>
    </recommendedName>
    <alternativeName>
        <fullName evidence="6">ATP-dependent NAD kinase</fullName>
    </alternativeName>
</protein>
<keyword evidence="2 6" id="KW-0418">Kinase</keyword>
<keyword evidence="8" id="KW-1185">Reference proteome</keyword>
<comment type="subcellular location">
    <subcellularLocation>
        <location evidence="6">Cytoplasm</location>
    </subcellularLocation>
</comment>
<comment type="function">
    <text evidence="6">Involved in the regulation of the intracellular balance of NAD and NADP, and is a key enzyme in the biosynthesis of NADP. Catalyzes specifically the phosphorylation on 2'-hydroxyl of the adenosine moiety of NAD to yield NADP.</text>
</comment>
<dbReference type="RefSeq" id="WP_091589886.1">
    <property type="nucleotide sequence ID" value="NZ_JBHRWG010000003.1"/>
</dbReference>
<dbReference type="GO" id="GO:0005524">
    <property type="term" value="F:ATP binding"/>
    <property type="evidence" value="ECO:0007669"/>
    <property type="project" value="UniProtKB-KW"/>
</dbReference>
<dbReference type="HAMAP" id="MF_00361">
    <property type="entry name" value="NAD_kinase"/>
    <property type="match status" value="1"/>
</dbReference>
<organism evidence="7 8">
    <name type="scientific">Micromonospora krabiensis</name>
    <dbReference type="NCBI Taxonomy" id="307121"/>
    <lineage>
        <taxon>Bacteria</taxon>
        <taxon>Bacillati</taxon>
        <taxon>Actinomycetota</taxon>
        <taxon>Actinomycetes</taxon>
        <taxon>Micromonosporales</taxon>
        <taxon>Micromonosporaceae</taxon>
        <taxon>Micromonospora</taxon>
    </lineage>
</organism>
<sequence length="310" mass="33236">MDRTLLGLVLHPTRDVSEVVEIIAEWATRHGKGLAVRVEDRDRVPASVEALPADELPRTVNALISIGGDGTMLGALRMVVDDPKPVLGVHLGRLGFLIEVEPPELPAALDRLANKDFTVETHSCLVCGVCGDDLVAFNDIALVRQPGSGFVTATLAVDGQRYGYYRCDAIVVSTPTGSTAYSYAAGGPLVSPAAQALVVTPSAPMAGISRAVVLSPDETIRLELTPGSAPVAVEVDGLVIREAATQGAVDISFRREAGLVVRLDPRRYQERNQLKLSLLDLPLLPEQLRELLPEGLREQLSRRELPPPAR</sequence>
<dbReference type="Pfam" id="PF01513">
    <property type="entry name" value="NAD_kinase"/>
    <property type="match status" value="1"/>
</dbReference>
<dbReference type="PANTHER" id="PTHR20275">
    <property type="entry name" value="NAD KINASE"/>
    <property type="match status" value="1"/>
</dbReference>
<comment type="similarity">
    <text evidence="6">Belongs to the NAD kinase family.</text>
</comment>
<dbReference type="Pfam" id="PF20143">
    <property type="entry name" value="NAD_kinase_C"/>
    <property type="match status" value="1"/>
</dbReference>
<dbReference type="GO" id="GO:0019674">
    <property type="term" value="P:NAD+ metabolic process"/>
    <property type="evidence" value="ECO:0007669"/>
    <property type="project" value="InterPro"/>
</dbReference>
<comment type="cofactor">
    <cofactor evidence="6">
        <name>a divalent metal cation</name>
        <dbReference type="ChEBI" id="CHEBI:60240"/>
    </cofactor>
</comment>
<keyword evidence="6" id="KW-0963">Cytoplasm</keyword>
<keyword evidence="6" id="KW-0547">Nucleotide-binding</keyword>
<dbReference type="EMBL" id="LT598496">
    <property type="protein sequence ID" value="SBV26815.1"/>
    <property type="molecule type" value="Genomic_DNA"/>
</dbReference>
<comment type="caution">
    <text evidence="6">Lacks conserved residue(s) required for the propagation of feature annotation.</text>
</comment>
<evidence type="ECO:0000256" key="6">
    <source>
        <dbReference type="HAMAP-Rule" id="MF_00361"/>
    </source>
</evidence>
<feature type="binding site" evidence="6">
    <location>
        <position position="203"/>
    </location>
    <ligand>
        <name>NAD(+)</name>
        <dbReference type="ChEBI" id="CHEBI:57540"/>
    </ligand>
</feature>
<keyword evidence="4 6" id="KW-0520">NAD</keyword>
<dbReference type="OrthoDB" id="9774737at2"/>
<dbReference type="GO" id="GO:0005737">
    <property type="term" value="C:cytoplasm"/>
    <property type="evidence" value="ECO:0007669"/>
    <property type="project" value="UniProtKB-SubCell"/>
</dbReference>
<dbReference type="AlphaFoldDB" id="A0A1C3N2M5"/>
<evidence type="ECO:0000256" key="4">
    <source>
        <dbReference type="ARBA" id="ARBA00023027"/>
    </source>
</evidence>
<name>A0A1C3N2M5_9ACTN</name>
<feature type="binding site" evidence="6">
    <location>
        <position position="166"/>
    </location>
    <ligand>
        <name>NAD(+)</name>
        <dbReference type="ChEBI" id="CHEBI:57540"/>
    </ligand>
</feature>
<dbReference type="Proteomes" id="UP000199393">
    <property type="component" value="Chromosome I"/>
</dbReference>
<feature type="binding site" evidence="6">
    <location>
        <begin position="138"/>
        <end position="139"/>
    </location>
    <ligand>
        <name>NAD(+)</name>
        <dbReference type="ChEBI" id="CHEBI:57540"/>
    </ligand>
</feature>
<dbReference type="Gene3D" id="3.40.50.10330">
    <property type="entry name" value="Probable inorganic polyphosphate/atp-NAD kinase, domain 1"/>
    <property type="match status" value="1"/>
</dbReference>
<evidence type="ECO:0000256" key="5">
    <source>
        <dbReference type="ARBA" id="ARBA00047925"/>
    </source>
</evidence>
<reference evidence="8" key="1">
    <citation type="submission" date="2016-06" db="EMBL/GenBank/DDBJ databases">
        <authorList>
            <person name="Varghese N."/>
        </authorList>
    </citation>
    <scope>NUCLEOTIDE SEQUENCE [LARGE SCALE GENOMIC DNA]</scope>
    <source>
        <strain evidence="8">DSM 45344</strain>
    </source>
</reference>
<evidence type="ECO:0000256" key="2">
    <source>
        <dbReference type="ARBA" id="ARBA00022777"/>
    </source>
</evidence>
<evidence type="ECO:0000256" key="1">
    <source>
        <dbReference type="ARBA" id="ARBA00022679"/>
    </source>
</evidence>
<dbReference type="PANTHER" id="PTHR20275:SF0">
    <property type="entry name" value="NAD KINASE"/>
    <property type="match status" value="1"/>
</dbReference>
<accession>A0A1C3N2M5</accession>
<dbReference type="InterPro" id="IPR017437">
    <property type="entry name" value="ATP-NAD_kinase_PpnK-typ_C"/>
</dbReference>
<dbReference type="Gene3D" id="2.60.200.30">
    <property type="entry name" value="Probable inorganic polyphosphate/atp-NAD kinase, domain 2"/>
    <property type="match status" value="1"/>
</dbReference>
<proteinExistence type="inferred from homology"/>
<dbReference type="GO" id="GO:0051287">
    <property type="term" value="F:NAD binding"/>
    <property type="evidence" value="ECO:0007669"/>
    <property type="project" value="UniProtKB-ARBA"/>
</dbReference>
<dbReference type="STRING" id="307121.GA0070620_2312"/>